<evidence type="ECO:0000313" key="2">
    <source>
        <dbReference type="EMBL" id="MZP44280.1"/>
    </source>
</evidence>
<accession>A0A845LH06</accession>
<feature type="compositionally biased region" description="Low complexity" evidence="1">
    <location>
        <begin position="110"/>
        <end position="122"/>
    </location>
</feature>
<dbReference type="AlphaFoldDB" id="A0A845LH06"/>
<feature type="compositionally biased region" description="Polar residues" evidence="1">
    <location>
        <begin position="79"/>
        <end position="90"/>
    </location>
</feature>
<organism evidence="2 3">
    <name type="scientific">Heliomicrobium gestii</name>
    <name type="common">Heliobacterium gestii</name>
    <dbReference type="NCBI Taxonomy" id="2699"/>
    <lineage>
        <taxon>Bacteria</taxon>
        <taxon>Bacillati</taxon>
        <taxon>Bacillota</taxon>
        <taxon>Clostridia</taxon>
        <taxon>Eubacteriales</taxon>
        <taxon>Heliobacteriaceae</taxon>
        <taxon>Heliomicrobium</taxon>
    </lineage>
</organism>
<gene>
    <name evidence="2" type="ORF">GTO89_14695</name>
</gene>
<sequence length="378" mass="41599">MFTRRTNPWGRSRPSRLWVIVILITFVLLGWMWRTMPVVWTWIPPVDILKLAMPVLSTQPPASPSDGRDGAGTDVEQKPQLTPSRSQSVPGDTLNRRNDGTPPLQGTTMQQPAAAPARQAADPEGDDYPDLDILREDPRGMSPSNGAEKKQESPAGIPATDAPSPPTGEPDPVILLYHTHNAENYGADDGASRFDGRNAGVFTAGKRLASRMQEKHKLRVFHSDVIHDYPSYDLAYAQSRKTLLEMLSRYPNPLAIIDLHRDAVPVRETVTIGGRKAARIMIVIGTDARAPHPHWKDNLHFAEAVAAKLEELAPGLCKGVVTKEGRYHQQMHPRALLVEIGGDRNSIAEAQVSAEIFADALTKVLREKGLLREAKKGT</sequence>
<proteinExistence type="predicted"/>
<dbReference type="NCBIfam" id="TIGR02867">
    <property type="entry name" value="spore_II_P"/>
    <property type="match status" value="1"/>
</dbReference>
<dbReference type="Proteomes" id="UP000471031">
    <property type="component" value="Unassembled WGS sequence"/>
</dbReference>
<dbReference type="OrthoDB" id="1633470at2"/>
<dbReference type="Pfam" id="PF07454">
    <property type="entry name" value="SpoIIP"/>
    <property type="match status" value="1"/>
</dbReference>
<protein>
    <recommendedName>
        <fullName evidence="4">Stage II sporulation protein P</fullName>
    </recommendedName>
</protein>
<evidence type="ECO:0000256" key="1">
    <source>
        <dbReference type="SAM" id="MobiDB-lite"/>
    </source>
</evidence>
<dbReference type="EMBL" id="WXEX01000014">
    <property type="protein sequence ID" value="MZP44280.1"/>
    <property type="molecule type" value="Genomic_DNA"/>
</dbReference>
<feature type="region of interest" description="Disordered" evidence="1">
    <location>
        <begin position="58"/>
        <end position="173"/>
    </location>
</feature>
<feature type="compositionally biased region" description="Basic and acidic residues" evidence="1">
    <location>
        <begin position="66"/>
        <end position="77"/>
    </location>
</feature>
<reference evidence="2 3" key="1">
    <citation type="submission" date="2020-01" db="EMBL/GenBank/DDBJ databases">
        <title>Whole genome sequence of Heliobacterium gestii DSM 11169.</title>
        <authorList>
            <person name="Kyndt J.A."/>
            <person name="Meyer T.E."/>
        </authorList>
    </citation>
    <scope>NUCLEOTIDE SEQUENCE [LARGE SCALE GENOMIC DNA]</scope>
    <source>
        <strain evidence="2 3">DSM 11169</strain>
    </source>
</reference>
<keyword evidence="3" id="KW-1185">Reference proteome</keyword>
<evidence type="ECO:0008006" key="4">
    <source>
        <dbReference type="Google" id="ProtNLM"/>
    </source>
</evidence>
<dbReference type="RefSeq" id="WP_161262845.1">
    <property type="nucleotide sequence ID" value="NZ_JAFBDC010000014.1"/>
</dbReference>
<dbReference type="InterPro" id="IPR010897">
    <property type="entry name" value="Spore_II_P"/>
</dbReference>
<comment type="caution">
    <text evidence="2">The sequence shown here is derived from an EMBL/GenBank/DDBJ whole genome shotgun (WGS) entry which is preliminary data.</text>
</comment>
<name>A0A845LH06_HELGE</name>
<evidence type="ECO:0000313" key="3">
    <source>
        <dbReference type="Proteomes" id="UP000471031"/>
    </source>
</evidence>